<keyword evidence="7" id="KW-0653">Protein transport</keyword>
<name>A0ABW3STS6_9BACT</name>
<reference evidence="9" key="1">
    <citation type="journal article" date="2019" name="Int. J. Syst. Evol. Microbiol.">
        <title>The Global Catalogue of Microorganisms (GCM) 10K type strain sequencing project: providing services to taxonomists for standard genome sequencing and annotation.</title>
        <authorList>
            <consortium name="The Broad Institute Genomics Platform"/>
            <consortium name="The Broad Institute Genome Sequencing Center for Infectious Disease"/>
            <person name="Wu L."/>
            <person name="Ma J."/>
        </authorList>
    </citation>
    <scope>NUCLEOTIDE SEQUENCE [LARGE SCALE GENOMIC DNA]</scope>
    <source>
        <strain evidence="9">JCM 31319</strain>
    </source>
</reference>
<evidence type="ECO:0000256" key="2">
    <source>
        <dbReference type="ARBA" id="ARBA00005811"/>
    </source>
</evidence>
<keyword evidence="7" id="KW-0813">Transport</keyword>
<dbReference type="Proteomes" id="UP001597094">
    <property type="component" value="Unassembled WGS sequence"/>
</dbReference>
<dbReference type="Pfam" id="PF02472">
    <property type="entry name" value="ExbD"/>
    <property type="match status" value="1"/>
</dbReference>
<evidence type="ECO:0000256" key="1">
    <source>
        <dbReference type="ARBA" id="ARBA00004162"/>
    </source>
</evidence>
<dbReference type="EMBL" id="JBHTLD010000130">
    <property type="protein sequence ID" value="MFD1187302.1"/>
    <property type="molecule type" value="Genomic_DNA"/>
</dbReference>
<proteinExistence type="inferred from homology"/>
<evidence type="ECO:0000256" key="3">
    <source>
        <dbReference type="ARBA" id="ARBA00022475"/>
    </source>
</evidence>
<protein>
    <submittedName>
        <fullName evidence="8">ExbD/TolR family protein</fullName>
    </submittedName>
</protein>
<comment type="similarity">
    <text evidence="2 7">Belongs to the ExbD/TolR family.</text>
</comment>
<evidence type="ECO:0000256" key="5">
    <source>
        <dbReference type="ARBA" id="ARBA00022989"/>
    </source>
</evidence>
<gene>
    <name evidence="8" type="ORF">ACFQ2O_13880</name>
</gene>
<keyword evidence="3" id="KW-1003">Cell membrane</keyword>
<sequence>MNFRSKNRVNAEFSMSSMTDIIFLLLIFFMLTSNFVTPSGLPVSLPSSKTSDIVMQKISVTITEDLQYYLNDKPIALEEIEPQLTALLQGTEEGAVVLHVDKTVPVEHLVKVAGIAKNLNASVTLATVPAE</sequence>
<evidence type="ECO:0000313" key="9">
    <source>
        <dbReference type="Proteomes" id="UP001597094"/>
    </source>
</evidence>
<evidence type="ECO:0000313" key="8">
    <source>
        <dbReference type="EMBL" id="MFD1187302.1"/>
    </source>
</evidence>
<organism evidence="8 9">
    <name type="scientific">Pontibacter rugosus</name>
    <dbReference type="NCBI Taxonomy" id="1745966"/>
    <lineage>
        <taxon>Bacteria</taxon>
        <taxon>Pseudomonadati</taxon>
        <taxon>Bacteroidota</taxon>
        <taxon>Cytophagia</taxon>
        <taxon>Cytophagales</taxon>
        <taxon>Hymenobacteraceae</taxon>
        <taxon>Pontibacter</taxon>
    </lineage>
</organism>
<comment type="subcellular location">
    <subcellularLocation>
        <location evidence="1">Cell membrane</location>
        <topology evidence="1">Single-pass membrane protein</topology>
    </subcellularLocation>
    <subcellularLocation>
        <location evidence="7">Cell membrane</location>
        <topology evidence="7">Single-pass type II membrane protein</topology>
    </subcellularLocation>
</comment>
<keyword evidence="5" id="KW-1133">Transmembrane helix</keyword>
<evidence type="ECO:0000256" key="6">
    <source>
        <dbReference type="ARBA" id="ARBA00023136"/>
    </source>
</evidence>
<dbReference type="Gene3D" id="3.30.420.270">
    <property type="match status" value="1"/>
</dbReference>
<comment type="caution">
    <text evidence="8">The sequence shown here is derived from an EMBL/GenBank/DDBJ whole genome shotgun (WGS) entry which is preliminary data.</text>
</comment>
<dbReference type="RefSeq" id="WP_377528622.1">
    <property type="nucleotide sequence ID" value="NZ_JBHTLD010000130.1"/>
</dbReference>
<keyword evidence="4 7" id="KW-0812">Transmembrane</keyword>
<accession>A0ABW3STS6</accession>
<evidence type="ECO:0000256" key="4">
    <source>
        <dbReference type="ARBA" id="ARBA00022692"/>
    </source>
</evidence>
<dbReference type="PANTHER" id="PTHR30558">
    <property type="entry name" value="EXBD MEMBRANE COMPONENT OF PMF-DRIVEN MACROMOLECULE IMPORT SYSTEM"/>
    <property type="match status" value="1"/>
</dbReference>
<keyword evidence="9" id="KW-1185">Reference proteome</keyword>
<dbReference type="InterPro" id="IPR003400">
    <property type="entry name" value="ExbD"/>
</dbReference>
<evidence type="ECO:0000256" key="7">
    <source>
        <dbReference type="RuleBase" id="RU003879"/>
    </source>
</evidence>
<keyword evidence="6" id="KW-0472">Membrane</keyword>